<proteinExistence type="predicted"/>
<feature type="region of interest" description="Disordered" evidence="1">
    <location>
        <begin position="40"/>
        <end position="69"/>
    </location>
</feature>
<dbReference type="EMBL" id="CP108164">
    <property type="protein sequence ID" value="WTQ80973.1"/>
    <property type="molecule type" value="Genomic_DNA"/>
</dbReference>
<feature type="region of interest" description="Disordered" evidence="1">
    <location>
        <begin position="193"/>
        <end position="218"/>
    </location>
</feature>
<dbReference type="NCBIfam" id="NF038353">
    <property type="entry name" value="FxLYD_dom"/>
    <property type="match status" value="1"/>
</dbReference>
<organism evidence="2 3">
    <name type="scientific">Streptomyces achromogenes</name>
    <dbReference type="NCBI Taxonomy" id="67255"/>
    <lineage>
        <taxon>Bacteria</taxon>
        <taxon>Bacillati</taxon>
        <taxon>Actinomycetota</taxon>
        <taxon>Actinomycetes</taxon>
        <taxon>Kitasatosporales</taxon>
        <taxon>Streptomycetaceae</taxon>
        <taxon>Streptomyces</taxon>
    </lineage>
</organism>
<accession>A0ABZ1KK30</accession>
<name>A0ABZ1KK30_STRAH</name>
<evidence type="ECO:0000313" key="3">
    <source>
        <dbReference type="Proteomes" id="UP001622557"/>
    </source>
</evidence>
<evidence type="ECO:0000313" key="2">
    <source>
        <dbReference type="EMBL" id="WTQ80973.1"/>
    </source>
</evidence>
<dbReference type="Proteomes" id="UP001622557">
    <property type="component" value="Chromosome"/>
</dbReference>
<sequence length="218" mass="22296">MPTGRRTGPTGRRTRPAGRARRTAAASALGGVLLAGALAGCGGDGQDTGTPARTGTPRTPNASSFSGELPSALASSASAAVSSASVSASAAASSASARASEFEASVEAETQRRNAAAEKQLKKVHGRGNALAEVGMTGIPRAETGGILAVRVTITNKTDSEASYAVQVDFKDADGKVVETRYAAAERLRPGKKEQPIVFSHRPPEPRLTPVLAKAQRY</sequence>
<protein>
    <submittedName>
        <fullName evidence="2">FxLYD domain-containing protein</fullName>
    </submittedName>
</protein>
<dbReference type="InterPro" id="IPR047676">
    <property type="entry name" value="FxLYD_dom"/>
</dbReference>
<feature type="compositionally biased region" description="Low complexity" evidence="1">
    <location>
        <begin position="48"/>
        <end position="60"/>
    </location>
</feature>
<feature type="compositionally biased region" description="Basic residues" evidence="1">
    <location>
        <begin position="12"/>
        <end position="22"/>
    </location>
</feature>
<feature type="compositionally biased region" description="Low complexity" evidence="1">
    <location>
        <begin position="1"/>
        <end position="11"/>
    </location>
</feature>
<evidence type="ECO:0000256" key="1">
    <source>
        <dbReference type="SAM" id="MobiDB-lite"/>
    </source>
</evidence>
<dbReference type="RefSeq" id="WP_363852486.1">
    <property type="nucleotide sequence ID" value="NZ_CP108164.1"/>
</dbReference>
<keyword evidence="3" id="KW-1185">Reference proteome</keyword>
<feature type="region of interest" description="Disordered" evidence="1">
    <location>
        <begin position="1"/>
        <end position="25"/>
    </location>
</feature>
<gene>
    <name evidence="2" type="ORF">OG350_11835</name>
</gene>
<dbReference type="GeneID" id="97281123"/>
<reference evidence="2 3" key="1">
    <citation type="submission" date="2022-10" db="EMBL/GenBank/DDBJ databases">
        <title>The complete genomes of actinobacterial strains from the NBC collection.</title>
        <authorList>
            <person name="Joergensen T.S."/>
            <person name="Alvarez Arevalo M."/>
            <person name="Sterndorff E.B."/>
            <person name="Faurdal D."/>
            <person name="Vuksanovic O."/>
            <person name="Mourched A.-S."/>
            <person name="Charusanti P."/>
            <person name="Shaw S."/>
            <person name="Blin K."/>
            <person name="Weber T."/>
        </authorList>
    </citation>
    <scope>NUCLEOTIDE SEQUENCE [LARGE SCALE GENOMIC DNA]</scope>
    <source>
        <strain evidence="2 3">NBC_00156</strain>
    </source>
</reference>